<proteinExistence type="predicted"/>
<comment type="caution">
    <text evidence="1">The sequence shown here is derived from an EMBL/GenBank/DDBJ whole genome shotgun (WGS) entry which is preliminary data.</text>
</comment>
<dbReference type="InterPro" id="IPR050072">
    <property type="entry name" value="Peptidase_M20A"/>
</dbReference>
<dbReference type="OrthoDB" id="9792335at2"/>
<organism evidence="1 2">
    <name type="scientific">Paenibacillus contaminans</name>
    <dbReference type="NCBI Taxonomy" id="450362"/>
    <lineage>
        <taxon>Bacteria</taxon>
        <taxon>Bacillati</taxon>
        <taxon>Bacillota</taxon>
        <taxon>Bacilli</taxon>
        <taxon>Bacillales</taxon>
        <taxon>Paenibacillaceae</taxon>
        <taxon>Paenibacillus</taxon>
    </lineage>
</organism>
<dbReference type="PANTHER" id="PTHR43808">
    <property type="entry name" value="ACETYLORNITHINE DEACETYLASE"/>
    <property type="match status" value="1"/>
</dbReference>
<feature type="non-terminal residue" evidence="1">
    <location>
        <position position="1"/>
    </location>
</feature>
<dbReference type="Proteomes" id="UP000250369">
    <property type="component" value="Unassembled WGS sequence"/>
</dbReference>
<evidence type="ECO:0000313" key="1">
    <source>
        <dbReference type="EMBL" id="RAV09417.1"/>
    </source>
</evidence>
<dbReference type="EMBL" id="QMFB01000050">
    <property type="protein sequence ID" value="RAV09417.1"/>
    <property type="molecule type" value="Genomic_DNA"/>
</dbReference>
<accession>A0A329LXH3</accession>
<sequence length="133" mass="14941">SVLVGVRRYDPLQTYEEVESELRSGLDELAERLGVSIRLDMKKVRDGYRIDKNSPAVAALQRAGRQVRKIDFPLVGKQVVTDAAIFANALGVPALCHGPDQHTAHGEVEYVEISELELTVKVYLQYIKEFMEI</sequence>
<dbReference type="RefSeq" id="WP_146762474.1">
    <property type="nucleotide sequence ID" value="NZ_QMFB01000050.1"/>
</dbReference>
<reference evidence="1 2" key="1">
    <citation type="journal article" date="2009" name="Int. J. Syst. Evol. Microbiol.">
        <title>Paenibacillus contaminans sp. nov., isolated from a contaminated laboratory plate.</title>
        <authorList>
            <person name="Chou J.H."/>
            <person name="Lee J.H."/>
            <person name="Lin M.C."/>
            <person name="Chang P.S."/>
            <person name="Arun A.B."/>
            <person name="Young C.C."/>
            <person name="Chen W.M."/>
        </authorList>
    </citation>
    <scope>NUCLEOTIDE SEQUENCE [LARGE SCALE GENOMIC DNA]</scope>
    <source>
        <strain evidence="1 2">CKOBP-6</strain>
    </source>
</reference>
<evidence type="ECO:0008006" key="3">
    <source>
        <dbReference type="Google" id="ProtNLM"/>
    </source>
</evidence>
<dbReference type="InterPro" id="IPR002933">
    <property type="entry name" value="Peptidase_M20"/>
</dbReference>
<keyword evidence="2" id="KW-1185">Reference proteome</keyword>
<gene>
    <name evidence="1" type="ORF">DQG23_39675</name>
</gene>
<name>A0A329LXH3_9BACL</name>
<dbReference type="Gene3D" id="3.40.630.10">
    <property type="entry name" value="Zn peptidases"/>
    <property type="match status" value="1"/>
</dbReference>
<protein>
    <recommendedName>
        <fullName evidence="3">Acetylornithine deacetylase</fullName>
    </recommendedName>
</protein>
<dbReference type="SUPFAM" id="SSF53187">
    <property type="entry name" value="Zn-dependent exopeptidases"/>
    <property type="match status" value="1"/>
</dbReference>
<evidence type="ECO:0000313" key="2">
    <source>
        <dbReference type="Proteomes" id="UP000250369"/>
    </source>
</evidence>
<dbReference type="GO" id="GO:0016787">
    <property type="term" value="F:hydrolase activity"/>
    <property type="evidence" value="ECO:0007669"/>
    <property type="project" value="InterPro"/>
</dbReference>
<dbReference type="AlphaFoldDB" id="A0A329LXH3"/>
<dbReference type="Pfam" id="PF01546">
    <property type="entry name" value="Peptidase_M20"/>
    <property type="match status" value="1"/>
</dbReference>